<dbReference type="PANTHER" id="PTHR45639">
    <property type="entry name" value="HSC70CB, ISOFORM G-RELATED"/>
    <property type="match status" value="1"/>
</dbReference>
<dbReference type="PANTHER" id="PTHR45639:SF4">
    <property type="entry name" value="HSC70CB, ISOFORM G"/>
    <property type="match status" value="1"/>
</dbReference>
<dbReference type="PRINTS" id="PR00301">
    <property type="entry name" value="HEATSHOCK70"/>
</dbReference>
<evidence type="ECO:0000256" key="4">
    <source>
        <dbReference type="SAM" id="MobiDB-lite"/>
    </source>
</evidence>
<dbReference type="InterPro" id="IPR043129">
    <property type="entry name" value="ATPase_NBD"/>
</dbReference>
<dbReference type="Gene3D" id="3.30.30.30">
    <property type="match status" value="1"/>
</dbReference>
<gene>
    <name evidence="5" type="ORF">Ocin01_13082</name>
</gene>
<protein>
    <submittedName>
        <fullName evidence="5">97 kDa heat shock protein</fullName>
    </submittedName>
</protein>
<dbReference type="GO" id="GO:0005829">
    <property type="term" value="C:cytosol"/>
    <property type="evidence" value="ECO:0007669"/>
    <property type="project" value="TreeGrafter"/>
</dbReference>
<dbReference type="Gene3D" id="3.30.420.40">
    <property type="match status" value="4"/>
</dbReference>
<keyword evidence="3" id="KW-0067">ATP-binding</keyword>
<dbReference type="InterPro" id="IPR018181">
    <property type="entry name" value="Heat_shock_70_CS"/>
</dbReference>
<accession>A0A1D2MKM6</accession>
<dbReference type="Pfam" id="PF00012">
    <property type="entry name" value="HSP70"/>
    <property type="match status" value="1"/>
</dbReference>
<dbReference type="PROSITE" id="PS01036">
    <property type="entry name" value="HSP70_3"/>
    <property type="match status" value="1"/>
</dbReference>
<dbReference type="InterPro" id="IPR013126">
    <property type="entry name" value="Hsp_70_fam"/>
</dbReference>
<reference evidence="5 6" key="1">
    <citation type="journal article" date="2016" name="Genome Biol. Evol.">
        <title>Gene Family Evolution Reflects Adaptation to Soil Environmental Stressors in the Genome of the Collembolan Orchesella cincta.</title>
        <authorList>
            <person name="Faddeeva-Vakhrusheva A."/>
            <person name="Derks M.F."/>
            <person name="Anvar S.Y."/>
            <person name="Agamennone V."/>
            <person name="Suring W."/>
            <person name="Smit S."/>
            <person name="van Straalen N.M."/>
            <person name="Roelofs D."/>
        </authorList>
    </citation>
    <scope>NUCLEOTIDE SEQUENCE [LARGE SCALE GENOMIC DNA]</scope>
    <source>
        <tissue evidence="5">Mixed pool</tissue>
    </source>
</reference>
<dbReference type="AlphaFoldDB" id="A0A1D2MKM6"/>
<organism evidence="5 6">
    <name type="scientific">Orchesella cincta</name>
    <name type="common">Springtail</name>
    <name type="synonym">Podura cincta</name>
    <dbReference type="NCBI Taxonomy" id="48709"/>
    <lineage>
        <taxon>Eukaryota</taxon>
        <taxon>Metazoa</taxon>
        <taxon>Ecdysozoa</taxon>
        <taxon>Arthropoda</taxon>
        <taxon>Hexapoda</taxon>
        <taxon>Collembola</taxon>
        <taxon>Entomobryomorpha</taxon>
        <taxon>Entomobryoidea</taxon>
        <taxon>Orchesellidae</taxon>
        <taxon>Orchesellinae</taxon>
        <taxon>Orchesella</taxon>
    </lineage>
</organism>
<dbReference type="SUPFAM" id="SSF53067">
    <property type="entry name" value="Actin-like ATPase domain"/>
    <property type="match status" value="2"/>
</dbReference>
<dbReference type="Gene3D" id="3.90.640.10">
    <property type="entry name" value="Actin, Chain A, domain 4"/>
    <property type="match status" value="1"/>
</dbReference>
<evidence type="ECO:0000313" key="5">
    <source>
        <dbReference type="EMBL" id="ODM93606.1"/>
    </source>
</evidence>
<dbReference type="Proteomes" id="UP000094527">
    <property type="component" value="Unassembled WGS sequence"/>
</dbReference>
<dbReference type="FunFam" id="3.30.30.30:FF:000002">
    <property type="entry name" value="Heat shock 70 kDa protein 4"/>
    <property type="match status" value="1"/>
</dbReference>
<feature type="region of interest" description="Disordered" evidence="4">
    <location>
        <begin position="395"/>
        <end position="449"/>
    </location>
</feature>
<evidence type="ECO:0000256" key="1">
    <source>
        <dbReference type="ARBA" id="ARBA00007381"/>
    </source>
</evidence>
<dbReference type="GO" id="GO:0005634">
    <property type="term" value="C:nucleus"/>
    <property type="evidence" value="ECO:0007669"/>
    <property type="project" value="TreeGrafter"/>
</dbReference>
<feature type="compositionally biased region" description="Basic and acidic residues" evidence="4">
    <location>
        <begin position="436"/>
        <end position="449"/>
    </location>
</feature>
<evidence type="ECO:0000256" key="2">
    <source>
        <dbReference type="ARBA" id="ARBA00022741"/>
    </source>
</evidence>
<comment type="caution">
    <text evidence="5">The sequence shown here is derived from an EMBL/GenBank/DDBJ whole genome shotgun (WGS) entry which is preliminary data.</text>
</comment>
<dbReference type="InterPro" id="IPR029048">
    <property type="entry name" value="HSP70_C_sf"/>
</dbReference>
<dbReference type="OrthoDB" id="434160at2759"/>
<evidence type="ECO:0000256" key="3">
    <source>
        <dbReference type="ARBA" id="ARBA00022840"/>
    </source>
</evidence>
<keyword evidence="2" id="KW-0547">Nucleotide-binding</keyword>
<proteinExistence type="inferred from homology"/>
<keyword evidence="6" id="KW-1185">Reference proteome</keyword>
<comment type="similarity">
    <text evidence="1">Belongs to the heat shock protein 70 family.</text>
</comment>
<dbReference type="EMBL" id="LJIJ01000946">
    <property type="protein sequence ID" value="ODM93606.1"/>
    <property type="molecule type" value="Genomic_DNA"/>
</dbReference>
<keyword evidence="5" id="KW-0346">Stress response</keyword>
<dbReference type="Gene3D" id="1.20.1270.10">
    <property type="match status" value="1"/>
</dbReference>
<dbReference type="STRING" id="48709.A0A1D2MKM6"/>
<dbReference type="FunFam" id="3.30.420.40:FF:000171">
    <property type="entry name" value="Heat shock 70 kDa protein 4"/>
    <property type="match status" value="2"/>
</dbReference>
<evidence type="ECO:0000313" key="6">
    <source>
        <dbReference type="Proteomes" id="UP000094527"/>
    </source>
</evidence>
<dbReference type="GO" id="GO:0140662">
    <property type="term" value="F:ATP-dependent protein folding chaperone"/>
    <property type="evidence" value="ECO:0007669"/>
    <property type="project" value="InterPro"/>
</dbReference>
<sequence length="598" mass="67450">MSSTTECEDMSAIGIDFGNASSFVAVVKSNGIQMIENDHRLRATPSYLAFGERHRLVGVAAKKAHLTNLPNTIFDFKRYLGQHFDNGRVQEDLPLVPFKIVNSGHGRVGIQVKYLGEDKIFTPEQLTAMLFTTLKEMAENHLKAKVHHCVISVPSYFADYERRAVLAAAEIAGLHPLRLMNDTTAAALNYGVSQMRDLPELGEVPRFIAIVDCGYSAFQVSICALNKGKLRQMSQTASELPVDIAYVLTGDEKDTVERTISRATFENVCATFLMTWNLPCLDAEHIHSVELVGGASRIPAIKRLVTRVFRKSPSKTLDIDEAVARGCALQSAILSPFPGSSSVISWNYDIIETQPYRIELQWKLPSGQLGQHRQSNHSEAVGLNPTEVISIREMTSDEEEMEGSTPPSTSPDTRDHRDTNLTIDVQLEIRPTNELPRSEQKEDERQERRTQLEKYLQDVRERLDGDLKSFAGEGRNELNEYLSQLEDWVYHENIDPIMVRDALHRFREALSAARNFVYSYHARLPEYVHLDENDVENVTKAIERCETWLALDEQCSPPEAPNNNNEGVKLRSLKIEEQRLIFDAKIQSILNDLSLSPN</sequence>
<dbReference type="GO" id="GO:0005524">
    <property type="term" value="F:ATP binding"/>
    <property type="evidence" value="ECO:0007669"/>
    <property type="project" value="UniProtKB-KW"/>
</dbReference>
<name>A0A1D2MKM6_ORCCI</name>
<feature type="non-terminal residue" evidence="5">
    <location>
        <position position="598"/>
    </location>
</feature>